<dbReference type="FunFam" id="3.40.50.1100:FF:000001">
    <property type="entry name" value="Tryptophan synthase beta chain"/>
    <property type="match status" value="1"/>
</dbReference>
<keyword evidence="9 11" id="KW-0456">Lyase</keyword>
<dbReference type="NCBIfam" id="TIGR00263">
    <property type="entry name" value="trpB"/>
    <property type="match status" value="1"/>
</dbReference>
<dbReference type="RefSeq" id="WP_239015706.1">
    <property type="nucleotide sequence ID" value="NZ_CP094848.1"/>
</dbReference>
<dbReference type="SUPFAM" id="SSF53686">
    <property type="entry name" value="Tryptophan synthase beta subunit-like PLP-dependent enzymes"/>
    <property type="match status" value="1"/>
</dbReference>
<dbReference type="AlphaFoldDB" id="A0AAW5ESR3"/>
<evidence type="ECO:0000313" key="15">
    <source>
        <dbReference type="Proteomes" id="UP001202887"/>
    </source>
</evidence>
<dbReference type="GO" id="GO:0005737">
    <property type="term" value="C:cytoplasm"/>
    <property type="evidence" value="ECO:0007669"/>
    <property type="project" value="TreeGrafter"/>
</dbReference>
<evidence type="ECO:0000256" key="8">
    <source>
        <dbReference type="ARBA" id="ARBA00023141"/>
    </source>
</evidence>
<evidence type="ECO:0000256" key="2">
    <source>
        <dbReference type="ARBA" id="ARBA00004733"/>
    </source>
</evidence>
<dbReference type="FunFam" id="3.40.50.1100:FF:000004">
    <property type="entry name" value="Tryptophan synthase beta chain"/>
    <property type="match status" value="1"/>
</dbReference>
<dbReference type="InterPro" id="IPR006654">
    <property type="entry name" value="Trp_synth_beta"/>
</dbReference>
<dbReference type="PIRSF" id="PIRSF001413">
    <property type="entry name" value="Trp_syn_beta"/>
    <property type="match status" value="1"/>
</dbReference>
<keyword evidence="8 11" id="KW-0057">Aromatic amino acid biosynthesis</keyword>
<comment type="similarity">
    <text evidence="3 11">Belongs to the TrpB family.</text>
</comment>
<keyword evidence="5 11" id="KW-0028">Amino-acid biosynthesis</keyword>
<evidence type="ECO:0000256" key="11">
    <source>
        <dbReference type="HAMAP-Rule" id="MF_00133"/>
    </source>
</evidence>
<dbReference type="Gene3D" id="3.40.50.1100">
    <property type="match status" value="2"/>
</dbReference>
<dbReference type="GO" id="GO:0004834">
    <property type="term" value="F:tryptophan synthase activity"/>
    <property type="evidence" value="ECO:0007669"/>
    <property type="project" value="UniProtKB-UniRule"/>
</dbReference>
<evidence type="ECO:0000256" key="5">
    <source>
        <dbReference type="ARBA" id="ARBA00022605"/>
    </source>
</evidence>
<dbReference type="InterPro" id="IPR023026">
    <property type="entry name" value="Trp_synth_beta/beta-like"/>
</dbReference>
<comment type="subunit">
    <text evidence="4 11">Tetramer of two alpha and two beta chains.</text>
</comment>
<reference evidence="14" key="1">
    <citation type="journal article" date="2021" name="Polymers (Basel)">
        <title>Highly Stretchable Bacterial Cellulose Produced by Komagataeibacter hansenii SI1.</title>
        <authorList>
            <person name="Cielecka I."/>
            <person name="Ryngajllo M."/>
            <person name="Maniukiewicz W."/>
            <person name="Bielecki S."/>
        </authorList>
    </citation>
    <scope>NUCLEOTIDE SEQUENCE</scope>
    <source>
        <strain evidence="14">SI1</strain>
    </source>
</reference>
<dbReference type="Proteomes" id="UP001202887">
    <property type="component" value="Unassembled WGS sequence"/>
</dbReference>
<name>A0AAW5ESR3_NOVHA</name>
<sequence>MSNRDSLPGGQEGVAFSRHRVQNAVGVSSRGDVRYTIIDTRTNFIPCGERKLSAAQSPAPPSRANSLRTGPDEHGRFGIFGGRFVAETLMPLVLELTEAYREAQADPEFRRELEYYLKDYVGRPSPLWFARRLTAELGGARVYMKREELNHTGSHKLNNVMGQILLARRMGRTRIVAETGAGQHGVATATVCALFGMKCCIYMGATDVERQKPNVFRMRLLGAEVIPVTAGAGTLKDAMNEAMRDWVTNVRDTYFLVGTVAGPHPYPEMVRDFQSIIGVETKQQILEAEGRLPDAIVAAIGGGSNAMGIFHPFLDDLSVRLIGVEAAGRGLDSGETAASIERGRPGVLHGNRTYLLQDADGQIAEAHSISAGLDYPGIGPEHSWLHDIGRAEYVGATDDEALAAFQLCTRTEGIIPALECAHALAYVAKLAPTMSPDQVIVLNVSGRGDKDIFTVAAHLGVSL</sequence>
<dbReference type="EC" id="4.2.1.20" evidence="11"/>
<evidence type="ECO:0000256" key="7">
    <source>
        <dbReference type="ARBA" id="ARBA00022898"/>
    </source>
</evidence>
<comment type="catalytic activity">
    <reaction evidence="10 11">
        <text>(1S,2R)-1-C-(indol-3-yl)glycerol 3-phosphate + L-serine = D-glyceraldehyde 3-phosphate + L-tryptophan + H2O</text>
        <dbReference type="Rhea" id="RHEA:10532"/>
        <dbReference type="ChEBI" id="CHEBI:15377"/>
        <dbReference type="ChEBI" id="CHEBI:33384"/>
        <dbReference type="ChEBI" id="CHEBI:57912"/>
        <dbReference type="ChEBI" id="CHEBI:58866"/>
        <dbReference type="ChEBI" id="CHEBI:59776"/>
        <dbReference type="EC" id="4.2.1.20"/>
    </reaction>
</comment>
<dbReference type="PANTHER" id="PTHR48077:SF3">
    <property type="entry name" value="TRYPTOPHAN SYNTHASE"/>
    <property type="match status" value="1"/>
</dbReference>
<dbReference type="HAMAP" id="MF_00133">
    <property type="entry name" value="Trp_synth_beta"/>
    <property type="match status" value="1"/>
</dbReference>
<dbReference type="InterPro" id="IPR036052">
    <property type="entry name" value="TrpB-like_PALP_sf"/>
</dbReference>
<comment type="caution">
    <text evidence="14">The sequence shown here is derived from an EMBL/GenBank/DDBJ whole genome shotgun (WGS) entry which is preliminary data.</text>
</comment>
<evidence type="ECO:0000256" key="9">
    <source>
        <dbReference type="ARBA" id="ARBA00023239"/>
    </source>
</evidence>
<comment type="pathway">
    <text evidence="2 11">Amino-acid biosynthesis; L-tryptophan biosynthesis; L-tryptophan from chorismate: step 5/5.</text>
</comment>
<feature type="domain" description="Tryptophan synthase beta chain-like PALP" evidence="13">
    <location>
        <begin position="122"/>
        <end position="446"/>
    </location>
</feature>
<comment type="function">
    <text evidence="11">The beta subunit is responsible for the synthesis of L-tryptophan from indole and L-serine.</text>
</comment>
<protein>
    <recommendedName>
        <fullName evidence="11">Tryptophan synthase beta chain</fullName>
        <ecNumber evidence="11">4.2.1.20</ecNumber>
    </recommendedName>
</protein>
<dbReference type="InterPro" id="IPR006653">
    <property type="entry name" value="Trp_synth_b_CS"/>
</dbReference>
<reference evidence="14" key="2">
    <citation type="submission" date="2022-03" db="EMBL/GenBank/DDBJ databases">
        <authorList>
            <person name="Ryngajllo M."/>
            <person name="Jacek P."/>
            <person name="Kubiak K."/>
        </authorList>
    </citation>
    <scope>NUCLEOTIDE SEQUENCE</scope>
    <source>
        <strain evidence="14">SI1</strain>
    </source>
</reference>
<dbReference type="CDD" id="cd06446">
    <property type="entry name" value="Trp-synth_B"/>
    <property type="match status" value="1"/>
</dbReference>
<evidence type="ECO:0000256" key="4">
    <source>
        <dbReference type="ARBA" id="ARBA00011270"/>
    </source>
</evidence>
<keyword evidence="7 11" id="KW-0663">Pyridoxal phosphate</keyword>
<comment type="cofactor">
    <cofactor evidence="1 11">
        <name>pyridoxal 5'-phosphate</name>
        <dbReference type="ChEBI" id="CHEBI:597326"/>
    </cofactor>
</comment>
<proteinExistence type="inferred from homology"/>
<dbReference type="EMBL" id="JAIBCX010000024">
    <property type="protein sequence ID" value="MCJ8354350.1"/>
    <property type="molecule type" value="Genomic_DNA"/>
</dbReference>
<keyword evidence="6 11" id="KW-0822">Tryptophan biosynthesis</keyword>
<organism evidence="14 15">
    <name type="scientific">Novacetimonas hansenii</name>
    <name type="common">Komagataeibacter hansenii</name>
    <dbReference type="NCBI Taxonomy" id="436"/>
    <lineage>
        <taxon>Bacteria</taxon>
        <taxon>Pseudomonadati</taxon>
        <taxon>Pseudomonadota</taxon>
        <taxon>Alphaproteobacteria</taxon>
        <taxon>Acetobacterales</taxon>
        <taxon>Acetobacteraceae</taxon>
        <taxon>Novacetimonas</taxon>
    </lineage>
</organism>
<evidence type="ECO:0000313" key="14">
    <source>
        <dbReference type="EMBL" id="MCJ8354350.1"/>
    </source>
</evidence>
<evidence type="ECO:0000256" key="12">
    <source>
        <dbReference type="SAM" id="MobiDB-lite"/>
    </source>
</evidence>
<evidence type="ECO:0000256" key="3">
    <source>
        <dbReference type="ARBA" id="ARBA00009982"/>
    </source>
</evidence>
<evidence type="ECO:0000256" key="6">
    <source>
        <dbReference type="ARBA" id="ARBA00022822"/>
    </source>
</evidence>
<evidence type="ECO:0000256" key="1">
    <source>
        <dbReference type="ARBA" id="ARBA00001933"/>
    </source>
</evidence>
<feature type="modified residue" description="N6-(pyridoxal phosphate)lysine" evidence="11">
    <location>
        <position position="156"/>
    </location>
</feature>
<gene>
    <name evidence="11 14" type="primary">trpB</name>
    <name evidence="14" type="ORF">K1W68_10185</name>
</gene>
<dbReference type="Pfam" id="PF00291">
    <property type="entry name" value="PALP"/>
    <property type="match status" value="1"/>
</dbReference>
<accession>A0AAW5ESR3</accession>
<dbReference type="PANTHER" id="PTHR48077">
    <property type="entry name" value="TRYPTOPHAN SYNTHASE-RELATED"/>
    <property type="match status" value="1"/>
</dbReference>
<evidence type="ECO:0000256" key="10">
    <source>
        <dbReference type="ARBA" id="ARBA00049047"/>
    </source>
</evidence>
<feature type="region of interest" description="Disordered" evidence="12">
    <location>
        <begin position="49"/>
        <end position="71"/>
    </location>
</feature>
<dbReference type="InterPro" id="IPR001926">
    <property type="entry name" value="TrpB-like_PALP"/>
</dbReference>
<dbReference type="PROSITE" id="PS00168">
    <property type="entry name" value="TRP_SYNTHASE_BETA"/>
    <property type="match status" value="1"/>
</dbReference>
<evidence type="ECO:0000259" key="13">
    <source>
        <dbReference type="Pfam" id="PF00291"/>
    </source>
</evidence>